<proteinExistence type="predicted"/>
<protein>
    <submittedName>
        <fullName evidence="2">Uncharacterized protein</fullName>
    </submittedName>
</protein>
<evidence type="ECO:0000256" key="1">
    <source>
        <dbReference type="SAM" id="MobiDB-lite"/>
    </source>
</evidence>
<reference evidence="2 3" key="1">
    <citation type="journal article" date="2018" name="Evol. Lett.">
        <title>Horizontal gene cluster transfer increased hallucinogenic mushroom diversity.</title>
        <authorList>
            <person name="Reynolds H.T."/>
            <person name="Vijayakumar V."/>
            <person name="Gluck-Thaler E."/>
            <person name="Korotkin H.B."/>
            <person name="Matheny P.B."/>
            <person name="Slot J.C."/>
        </authorList>
    </citation>
    <scope>NUCLEOTIDE SEQUENCE [LARGE SCALE GENOMIC DNA]</scope>
    <source>
        <strain evidence="2 3">SRW20</strain>
    </source>
</reference>
<keyword evidence="3" id="KW-1185">Reference proteome</keyword>
<evidence type="ECO:0000313" key="3">
    <source>
        <dbReference type="Proteomes" id="UP000284706"/>
    </source>
</evidence>
<gene>
    <name evidence="2" type="ORF">CVT26_009958</name>
</gene>
<dbReference type="AlphaFoldDB" id="A0A409VL67"/>
<accession>A0A409VL67</accession>
<name>A0A409VL67_9AGAR</name>
<dbReference type="EMBL" id="NHYE01005616">
    <property type="protein sequence ID" value="PPQ67000.1"/>
    <property type="molecule type" value="Genomic_DNA"/>
</dbReference>
<feature type="region of interest" description="Disordered" evidence="1">
    <location>
        <begin position="1"/>
        <end position="85"/>
    </location>
</feature>
<organism evidence="2 3">
    <name type="scientific">Gymnopilus dilepis</name>
    <dbReference type="NCBI Taxonomy" id="231916"/>
    <lineage>
        <taxon>Eukaryota</taxon>
        <taxon>Fungi</taxon>
        <taxon>Dikarya</taxon>
        <taxon>Basidiomycota</taxon>
        <taxon>Agaricomycotina</taxon>
        <taxon>Agaricomycetes</taxon>
        <taxon>Agaricomycetidae</taxon>
        <taxon>Agaricales</taxon>
        <taxon>Agaricineae</taxon>
        <taxon>Hymenogastraceae</taxon>
        <taxon>Gymnopilus</taxon>
    </lineage>
</organism>
<dbReference type="Proteomes" id="UP000284706">
    <property type="component" value="Unassembled WGS sequence"/>
</dbReference>
<sequence length="136" mass="15228">MENKPAKPTPSTSHTRSLRVHRPHTAAPEGLILGPSGGWRTARTSMTPPHPNPNCFSDTPPAFTPSTTALASEEGDQQDRDRVKTNDSTWLRFLAKDLDLLGALEHCFLKRNDRGSGLHEKQTLQRRRRDRILVAQ</sequence>
<comment type="caution">
    <text evidence="2">The sequence shown here is derived from an EMBL/GenBank/DDBJ whole genome shotgun (WGS) entry which is preliminary data.</text>
</comment>
<evidence type="ECO:0000313" key="2">
    <source>
        <dbReference type="EMBL" id="PPQ67000.1"/>
    </source>
</evidence>
<dbReference type="InParanoid" id="A0A409VL67"/>